<gene>
    <name evidence="1" type="ORF">EC957_010119</name>
</gene>
<name>A0A9P6K4M4_9FUNG</name>
<dbReference type="EMBL" id="JAAAXW010000060">
    <property type="protein sequence ID" value="KAF9546133.1"/>
    <property type="molecule type" value="Genomic_DNA"/>
</dbReference>
<evidence type="ECO:0000313" key="2">
    <source>
        <dbReference type="Proteomes" id="UP000723463"/>
    </source>
</evidence>
<reference evidence="1" key="1">
    <citation type="journal article" date="2020" name="Fungal Divers.">
        <title>Resolving the Mortierellaceae phylogeny through synthesis of multi-gene phylogenetics and phylogenomics.</title>
        <authorList>
            <person name="Vandepol N."/>
            <person name="Liber J."/>
            <person name="Desiro A."/>
            <person name="Na H."/>
            <person name="Kennedy M."/>
            <person name="Barry K."/>
            <person name="Grigoriev I.V."/>
            <person name="Miller A.N."/>
            <person name="O'Donnell K."/>
            <person name="Stajich J.E."/>
            <person name="Bonito G."/>
        </authorList>
    </citation>
    <scope>NUCLEOTIDE SEQUENCE</scope>
    <source>
        <strain evidence="1">NRRL 2591</strain>
    </source>
</reference>
<proteinExistence type="predicted"/>
<comment type="caution">
    <text evidence="1">The sequence shown here is derived from an EMBL/GenBank/DDBJ whole genome shotgun (WGS) entry which is preliminary data.</text>
</comment>
<dbReference type="Proteomes" id="UP000723463">
    <property type="component" value="Unassembled WGS sequence"/>
</dbReference>
<accession>A0A9P6K4M4</accession>
<organism evidence="1 2">
    <name type="scientific">Mortierella hygrophila</name>
    <dbReference type="NCBI Taxonomy" id="979708"/>
    <lineage>
        <taxon>Eukaryota</taxon>
        <taxon>Fungi</taxon>
        <taxon>Fungi incertae sedis</taxon>
        <taxon>Mucoromycota</taxon>
        <taxon>Mortierellomycotina</taxon>
        <taxon>Mortierellomycetes</taxon>
        <taxon>Mortierellales</taxon>
        <taxon>Mortierellaceae</taxon>
        <taxon>Mortierella</taxon>
    </lineage>
</organism>
<keyword evidence="2" id="KW-1185">Reference proteome</keyword>
<dbReference type="AlphaFoldDB" id="A0A9P6K4M4"/>
<protein>
    <recommendedName>
        <fullName evidence="3">DDE Tnp4 domain-containing protein</fullName>
    </recommendedName>
</protein>
<sequence length="150" mass="16719">MPDATFVLVPRLPSSAMLRDEILPALDAVAFKRIMRITPTQSQILLDITQDHPVFQSANPLLPQVPVRVQLTVALYRLGSKGISTYKTMFTMDVGQRKCEIKMWFKYAKNFPTCIGVTDGVHFPFKSAPAYDAISWDTGKCVYAMGCTAV</sequence>
<evidence type="ECO:0008006" key="3">
    <source>
        <dbReference type="Google" id="ProtNLM"/>
    </source>
</evidence>
<evidence type="ECO:0000313" key="1">
    <source>
        <dbReference type="EMBL" id="KAF9546133.1"/>
    </source>
</evidence>